<dbReference type="PANTHER" id="PTHR33164:SF43">
    <property type="entry name" value="HTH-TYPE TRANSCRIPTIONAL REPRESSOR YETL"/>
    <property type="match status" value="1"/>
</dbReference>
<dbReference type="Proteomes" id="UP000704762">
    <property type="component" value="Unassembled WGS sequence"/>
</dbReference>
<dbReference type="InterPro" id="IPR039422">
    <property type="entry name" value="MarR/SlyA-like"/>
</dbReference>
<proteinExistence type="predicted"/>
<accession>A0ABS2RE46</accession>
<protein>
    <submittedName>
        <fullName evidence="2">DNA-binding MarR family transcriptional regulator</fullName>
    </submittedName>
</protein>
<dbReference type="Gene3D" id="1.10.10.10">
    <property type="entry name" value="Winged helix-like DNA-binding domain superfamily/Winged helix DNA-binding domain"/>
    <property type="match status" value="1"/>
</dbReference>
<dbReference type="PRINTS" id="PR00598">
    <property type="entry name" value="HTHMARR"/>
</dbReference>
<evidence type="ECO:0000313" key="2">
    <source>
        <dbReference type="EMBL" id="MBM7797259.1"/>
    </source>
</evidence>
<name>A0ABS2RE46_9ACTN</name>
<comment type="caution">
    <text evidence="2">The sequence shown here is derived from an EMBL/GenBank/DDBJ whole genome shotgun (WGS) entry which is preliminary data.</text>
</comment>
<dbReference type="InterPro" id="IPR036390">
    <property type="entry name" value="WH_DNA-bd_sf"/>
</dbReference>
<dbReference type="EMBL" id="JAFBCF010000001">
    <property type="protein sequence ID" value="MBM7797259.1"/>
    <property type="molecule type" value="Genomic_DNA"/>
</dbReference>
<dbReference type="GO" id="GO:0003677">
    <property type="term" value="F:DNA binding"/>
    <property type="evidence" value="ECO:0007669"/>
    <property type="project" value="UniProtKB-KW"/>
</dbReference>
<dbReference type="PROSITE" id="PS50995">
    <property type="entry name" value="HTH_MARR_2"/>
    <property type="match status" value="1"/>
</dbReference>
<keyword evidence="2" id="KW-0238">DNA-binding</keyword>
<feature type="domain" description="HTH marR-type" evidence="1">
    <location>
        <begin position="8"/>
        <end position="139"/>
    </location>
</feature>
<evidence type="ECO:0000313" key="3">
    <source>
        <dbReference type="Proteomes" id="UP000704762"/>
    </source>
</evidence>
<dbReference type="InterPro" id="IPR036388">
    <property type="entry name" value="WH-like_DNA-bd_sf"/>
</dbReference>
<dbReference type="Pfam" id="PF01047">
    <property type="entry name" value="MarR"/>
    <property type="match status" value="1"/>
</dbReference>
<sequence>MNVRPESTSDLLSSLSELIRTVRQLGHRHHAALGPTGTPVALLKVLRDGDVRVSDLAVRLALAPSVVSRAIVPLERDGLVERLPDPADARACRISLTAAGQQRLAEVHGDYVLRLTELLTSWDEAEVRSAARLMRKLQGTLADGIDAETDLRLRVPALITPS</sequence>
<dbReference type="PANTHER" id="PTHR33164">
    <property type="entry name" value="TRANSCRIPTIONAL REGULATOR, MARR FAMILY"/>
    <property type="match status" value="1"/>
</dbReference>
<gene>
    <name evidence="2" type="ORF">JOE57_000180</name>
</gene>
<dbReference type="SUPFAM" id="SSF46785">
    <property type="entry name" value="Winged helix' DNA-binding domain"/>
    <property type="match status" value="1"/>
</dbReference>
<keyword evidence="3" id="KW-1185">Reference proteome</keyword>
<organism evidence="2 3">
    <name type="scientific">Microlunatus panaciterrae</name>
    <dbReference type="NCBI Taxonomy" id="400768"/>
    <lineage>
        <taxon>Bacteria</taxon>
        <taxon>Bacillati</taxon>
        <taxon>Actinomycetota</taxon>
        <taxon>Actinomycetes</taxon>
        <taxon>Propionibacteriales</taxon>
        <taxon>Propionibacteriaceae</taxon>
        <taxon>Microlunatus</taxon>
    </lineage>
</organism>
<dbReference type="SMART" id="SM00347">
    <property type="entry name" value="HTH_MARR"/>
    <property type="match status" value="1"/>
</dbReference>
<dbReference type="RefSeq" id="WP_204915977.1">
    <property type="nucleotide sequence ID" value="NZ_BAAAQP010000003.1"/>
</dbReference>
<evidence type="ECO:0000259" key="1">
    <source>
        <dbReference type="PROSITE" id="PS50995"/>
    </source>
</evidence>
<dbReference type="InterPro" id="IPR000835">
    <property type="entry name" value="HTH_MarR-typ"/>
</dbReference>
<reference evidence="2 3" key="1">
    <citation type="submission" date="2021-01" db="EMBL/GenBank/DDBJ databases">
        <title>Sequencing the genomes of 1000 actinobacteria strains.</title>
        <authorList>
            <person name="Klenk H.-P."/>
        </authorList>
    </citation>
    <scope>NUCLEOTIDE SEQUENCE [LARGE SCALE GENOMIC DNA]</scope>
    <source>
        <strain evidence="2 3">DSM 18662</strain>
    </source>
</reference>